<organism evidence="1 2">
    <name type="scientific">Hymenobacter armeniacus</name>
    <dbReference type="NCBI Taxonomy" id="2771358"/>
    <lineage>
        <taxon>Bacteria</taxon>
        <taxon>Pseudomonadati</taxon>
        <taxon>Bacteroidota</taxon>
        <taxon>Cytophagia</taxon>
        <taxon>Cytophagales</taxon>
        <taxon>Hymenobacteraceae</taxon>
        <taxon>Hymenobacter</taxon>
    </lineage>
</organism>
<evidence type="ECO:0000313" key="1">
    <source>
        <dbReference type="EMBL" id="MBD2722209.1"/>
    </source>
</evidence>
<accession>A0ABR8JQH1</accession>
<dbReference type="Proteomes" id="UP000606003">
    <property type="component" value="Unassembled WGS sequence"/>
</dbReference>
<protein>
    <submittedName>
        <fullName evidence="1">WG repeat-containing protein</fullName>
    </submittedName>
</protein>
<dbReference type="InterPro" id="IPR032774">
    <property type="entry name" value="WG_beta_rep"/>
</dbReference>
<gene>
    <name evidence="1" type="ORF">IC234_08720</name>
</gene>
<keyword evidence="2" id="KW-1185">Reference proteome</keyword>
<name>A0ABR8JQH1_9BACT</name>
<sequence>MKVVRYSAVTFRFLPPLLLSLVLSVGASAQRLAAVRLQTMSGEKFGYQNAAGAVVIKPRFEAASDFQDGCARVCIGGRCGLIDSTGREIAALKFKDIGYFHDGLAGVSLDGRKYGYLNRAGVLVIPYAFDEVTDFSEGRAAVALNGRAALINKAGTLLTPYKYLRIEPMQGGIARVCVRNDSRDGIEHSNFWGFINVQGKEISKLTCYGSESPNLGNGYAVTRIATPDGRPTTIKTAHYTFLVGKTYNYNSALIDKTGRVVIPSSAGYEFGSWTDSYLRVKKDKFYEGVVDYTGKVVLPVNFWNITEFEFGPDGKSLAKAFTSERGFFYVDKQFKCVAFDGVKCPEY</sequence>
<dbReference type="PANTHER" id="PTHR37841:SF1">
    <property type="entry name" value="DUF3298 DOMAIN-CONTAINING PROTEIN"/>
    <property type="match status" value="1"/>
</dbReference>
<dbReference type="EMBL" id="JACXAC010000003">
    <property type="protein sequence ID" value="MBD2722209.1"/>
    <property type="molecule type" value="Genomic_DNA"/>
</dbReference>
<reference evidence="1 2" key="1">
    <citation type="submission" date="2020-09" db="EMBL/GenBank/DDBJ databases">
        <authorList>
            <person name="Kim M.K."/>
        </authorList>
    </citation>
    <scope>NUCLEOTIDE SEQUENCE [LARGE SCALE GENOMIC DNA]</scope>
    <source>
        <strain evidence="1 2">BT189</strain>
    </source>
</reference>
<dbReference type="PANTHER" id="PTHR37841">
    <property type="entry name" value="GLR2918 PROTEIN"/>
    <property type="match status" value="1"/>
</dbReference>
<dbReference type="RefSeq" id="WP_190923513.1">
    <property type="nucleotide sequence ID" value="NZ_JACXAC010000003.1"/>
</dbReference>
<dbReference type="Pfam" id="PF14903">
    <property type="entry name" value="WG_beta_rep"/>
    <property type="match status" value="4"/>
</dbReference>
<comment type="caution">
    <text evidence="1">The sequence shown here is derived from an EMBL/GenBank/DDBJ whole genome shotgun (WGS) entry which is preliminary data.</text>
</comment>
<proteinExistence type="predicted"/>
<evidence type="ECO:0000313" key="2">
    <source>
        <dbReference type="Proteomes" id="UP000606003"/>
    </source>
</evidence>